<protein>
    <submittedName>
        <fullName evidence="9">MraY family glycosyltransferase</fullName>
        <ecNumber evidence="9">2.7.8.-</ecNumber>
    </submittedName>
</protein>
<evidence type="ECO:0000256" key="2">
    <source>
        <dbReference type="ARBA" id="ARBA00022475"/>
    </source>
</evidence>
<feature type="transmembrane region" description="Helical" evidence="8">
    <location>
        <begin position="44"/>
        <end position="77"/>
    </location>
</feature>
<evidence type="ECO:0000256" key="1">
    <source>
        <dbReference type="ARBA" id="ARBA00004651"/>
    </source>
</evidence>
<proteinExistence type="predicted"/>
<dbReference type="InterPro" id="IPR000715">
    <property type="entry name" value="Glycosyl_transferase_4"/>
</dbReference>
<feature type="transmembrane region" description="Helical" evidence="8">
    <location>
        <begin position="235"/>
        <end position="255"/>
    </location>
</feature>
<sequence>MNVFLVSVVLIHFFQPLAVRLGFVDVPAGRKRHEQTTPTCGGIAILLAIAVAALFGALAASLVVCLWVLGAACIGAADDLRGLPATGRLIGYGMAALLLFVTHEIPVVAFGDMARLPGDIMPTAGLVIGFGFALLLLNSINMMDGLDGLAGGVSMSALFWLVLIASRFGAEGIAGDAQIVMAATAGFLVFNLRTAWRSRACVFLGDAGSTALGAALAYLILGLSGTEGGPTLPALLWLVAVPVIDTLSLIVRRFAAGRSPFSADRWHLHHLLLDLGLSHARVTLVISAIAFVCGGVGFFGMVVGVRASVMMIGLVPLVVAHTALVLVATKGIRIEVPANSPLPPDVAPFKGSVEGTAKQPEAIRVVH</sequence>
<dbReference type="EC" id="2.7.8.-" evidence="9"/>
<evidence type="ECO:0000256" key="4">
    <source>
        <dbReference type="ARBA" id="ARBA00022692"/>
    </source>
</evidence>
<feature type="transmembrane region" description="Helical" evidence="8">
    <location>
        <begin position="120"/>
        <end position="137"/>
    </location>
</feature>
<feature type="binding site" evidence="7">
    <location>
        <position position="206"/>
    </location>
    <ligand>
        <name>Mg(2+)</name>
        <dbReference type="ChEBI" id="CHEBI:18420"/>
    </ligand>
</feature>
<dbReference type="Pfam" id="PF00953">
    <property type="entry name" value="Glycos_transf_4"/>
    <property type="match status" value="1"/>
</dbReference>
<dbReference type="PANTHER" id="PTHR22926:SF3">
    <property type="entry name" value="UNDECAPRENYL-PHOSPHATE ALPHA-N-ACETYLGLUCOSAMINYL 1-PHOSPHATE TRANSFERASE"/>
    <property type="match status" value="1"/>
</dbReference>
<name>A0AAU8ARY6_9RHOB</name>
<dbReference type="GO" id="GO:0071555">
    <property type="term" value="P:cell wall organization"/>
    <property type="evidence" value="ECO:0007669"/>
    <property type="project" value="TreeGrafter"/>
</dbReference>
<feature type="transmembrane region" description="Helical" evidence="8">
    <location>
        <begin position="149"/>
        <end position="166"/>
    </location>
</feature>
<feature type="transmembrane region" description="Helical" evidence="8">
    <location>
        <begin position="172"/>
        <end position="190"/>
    </location>
</feature>
<evidence type="ECO:0000256" key="3">
    <source>
        <dbReference type="ARBA" id="ARBA00022679"/>
    </source>
</evidence>
<feature type="transmembrane region" description="Helical" evidence="8">
    <location>
        <begin position="309"/>
        <end position="328"/>
    </location>
</feature>
<keyword evidence="3 9" id="KW-0808">Transferase</keyword>
<gene>
    <name evidence="9" type="ORF">PVT71_27645</name>
</gene>
<dbReference type="GO" id="GO:0044038">
    <property type="term" value="P:cell wall macromolecule biosynthetic process"/>
    <property type="evidence" value="ECO:0007669"/>
    <property type="project" value="TreeGrafter"/>
</dbReference>
<evidence type="ECO:0000256" key="6">
    <source>
        <dbReference type="ARBA" id="ARBA00023136"/>
    </source>
</evidence>
<keyword evidence="6 8" id="KW-0472">Membrane</keyword>
<dbReference type="AlphaFoldDB" id="A0AAU8ARY6"/>
<dbReference type="RefSeq" id="WP_353476567.1">
    <property type="nucleotide sequence ID" value="NZ_CP123389.1"/>
</dbReference>
<keyword evidence="7" id="KW-0479">Metal-binding</keyword>
<evidence type="ECO:0000256" key="8">
    <source>
        <dbReference type="SAM" id="Phobius"/>
    </source>
</evidence>
<evidence type="ECO:0000313" key="9">
    <source>
        <dbReference type="EMBL" id="XCC97676.1"/>
    </source>
</evidence>
<dbReference type="GO" id="GO:0016780">
    <property type="term" value="F:phosphotransferase activity, for other substituted phosphate groups"/>
    <property type="evidence" value="ECO:0007669"/>
    <property type="project" value="InterPro"/>
</dbReference>
<dbReference type="GO" id="GO:0005886">
    <property type="term" value="C:plasma membrane"/>
    <property type="evidence" value="ECO:0007669"/>
    <property type="project" value="UniProtKB-SubCell"/>
</dbReference>
<dbReference type="GO" id="GO:0046872">
    <property type="term" value="F:metal ion binding"/>
    <property type="evidence" value="ECO:0007669"/>
    <property type="project" value="UniProtKB-KW"/>
</dbReference>
<keyword evidence="7" id="KW-0460">Magnesium</keyword>
<feature type="transmembrane region" description="Helical" evidence="8">
    <location>
        <begin position="282"/>
        <end position="303"/>
    </location>
</feature>
<comment type="subcellular location">
    <subcellularLocation>
        <location evidence="1">Cell membrane</location>
        <topology evidence="1">Multi-pass membrane protein</topology>
    </subcellularLocation>
</comment>
<feature type="transmembrane region" description="Helical" evidence="8">
    <location>
        <begin position="202"/>
        <end position="223"/>
    </location>
</feature>
<reference evidence="9" key="1">
    <citation type="submission" date="2023-02" db="EMBL/GenBank/DDBJ databases">
        <title>Description and genomic characterization of Salipiger bruguierae sp. nov., isolated from the sediment of mangrove plant Bruguiera sexangula.</title>
        <authorList>
            <person name="Long M."/>
        </authorList>
    </citation>
    <scope>NUCLEOTIDE SEQUENCE</scope>
    <source>
        <strain evidence="9">H15</strain>
        <plasmid evidence="9">unnamed4</plasmid>
    </source>
</reference>
<evidence type="ECO:0000256" key="5">
    <source>
        <dbReference type="ARBA" id="ARBA00022989"/>
    </source>
</evidence>
<geneLocation type="plasmid" evidence="9">
    <name>unnamed4</name>
</geneLocation>
<keyword evidence="9" id="KW-0614">Plasmid</keyword>
<keyword evidence="4 8" id="KW-0812">Transmembrane</keyword>
<accession>A0AAU8ARY6</accession>
<keyword evidence="5 8" id="KW-1133">Transmembrane helix</keyword>
<keyword evidence="2" id="KW-1003">Cell membrane</keyword>
<dbReference type="CDD" id="cd06853">
    <property type="entry name" value="GT_WecA_like"/>
    <property type="match status" value="1"/>
</dbReference>
<dbReference type="EMBL" id="CP123389">
    <property type="protein sequence ID" value="XCC97676.1"/>
    <property type="molecule type" value="Genomic_DNA"/>
</dbReference>
<dbReference type="GO" id="GO:0009103">
    <property type="term" value="P:lipopolysaccharide biosynthetic process"/>
    <property type="evidence" value="ECO:0007669"/>
    <property type="project" value="TreeGrafter"/>
</dbReference>
<feature type="binding site" evidence="7">
    <location>
        <position position="141"/>
    </location>
    <ligand>
        <name>Mg(2+)</name>
        <dbReference type="ChEBI" id="CHEBI:18420"/>
    </ligand>
</feature>
<feature type="transmembrane region" description="Helical" evidence="8">
    <location>
        <begin position="89"/>
        <end position="108"/>
    </location>
</feature>
<comment type="cofactor">
    <cofactor evidence="7">
        <name>Mg(2+)</name>
        <dbReference type="ChEBI" id="CHEBI:18420"/>
    </cofactor>
</comment>
<dbReference type="PANTHER" id="PTHR22926">
    <property type="entry name" value="PHOSPHO-N-ACETYLMURAMOYL-PENTAPEPTIDE-TRANSFERASE"/>
    <property type="match status" value="1"/>
</dbReference>
<organism evidence="9">
    <name type="scientific">Alloyangia sp. H15</name>
    <dbReference type="NCBI Taxonomy" id="3029062"/>
    <lineage>
        <taxon>Bacteria</taxon>
        <taxon>Pseudomonadati</taxon>
        <taxon>Pseudomonadota</taxon>
        <taxon>Alphaproteobacteria</taxon>
        <taxon>Rhodobacterales</taxon>
        <taxon>Roseobacteraceae</taxon>
        <taxon>Alloyangia</taxon>
    </lineage>
</organism>
<evidence type="ECO:0000256" key="7">
    <source>
        <dbReference type="PIRSR" id="PIRSR600715-1"/>
    </source>
</evidence>